<reference evidence="5" key="1">
    <citation type="journal article" date="2019" name="Int. J. Syst. Evol. Microbiol.">
        <title>The Global Catalogue of Microorganisms (GCM) 10K type strain sequencing project: providing services to taxonomists for standard genome sequencing and annotation.</title>
        <authorList>
            <consortium name="The Broad Institute Genomics Platform"/>
            <consortium name="The Broad Institute Genome Sequencing Center for Infectious Disease"/>
            <person name="Wu L."/>
            <person name="Ma J."/>
        </authorList>
    </citation>
    <scope>NUCLEOTIDE SEQUENCE [LARGE SCALE GENOMIC DNA]</scope>
    <source>
        <strain evidence="5">CGMCC 1.12477</strain>
    </source>
</reference>
<feature type="transmembrane region" description="Helical" evidence="2">
    <location>
        <begin position="150"/>
        <end position="171"/>
    </location>
</feature>
<evidence type="ECO:0000256" key="1">
    <source>
        <dbReference type="SAM" id="MobiDB-lite"/>
    </source>
</evidence>
<evidence type="ECO:0000256" key="2">
    <source>
        <dbReference type="SAM" id="Phobius"/>
    </source>
</evidence>
<accession>A0ABW4TNL9</accession>
<proteinExistence type="predicted"/>
<feature type="transmembrane region" description="Helical" evidence="2">
    <location>
        <begin position="326"/>
        <end position="348"/>
    </location>
</feature>
<organism evidence="4 5">
    <name type="scientific">Nocardioides aestuarii</name>
    <dbReference type="NCBI Taxonomy" id="252231"/>
    <lineage>
        <taxon>Bacteria</taxon>
        <taxon>Bacillati</taxon>
        <taxon>Actinomycetota</taxon>
        <taxon>Actinomycetes</taxon>
        <taxon>Propionibacteriales</taxon>
        <taxon>Nocardioidaceae</taxon>
        <taxon>Nocardioides</taxon>
    </lineage>
</organism>
<feature type="transmembrane region" description="Helical" evidence="2">
    <location>
        <begin position="354"/>
        <end position="370"/>
    </location>
</feature>
<feature type="transmembrane region" description="Helical" evidence="2">
    <location>
        <begin position="200"/>
        <end position="218"/>
    </location>
</feature>
<keyword evidence="5" id="KW-1185">Reference proteome</keyword>
<feature type="transmembrane region" description="Helical" evidence="2">
    <location>
        <begin position="230"/>
        <end position="250"/>
    </location>
</feature>
<evidence type="ECO:0000313" key="5">
    <source>
        <dbReference type="Proteomes" id="UP001597351"/>
    </source>
</evidence>
<feature type="transmembrane region" description="Helical" evidence="2">
    <location>
        <begin position="178"/>
        <end position="194"/>
    </location>
</feature>
<feature type="transmembrane region" description="Helical" evidence="2">
    <location>
        <begin position="451"/>
        <end position="471"/>
    </location>
</feature>
<sequence>MPTSERSADTGDIGGAMAGERTGPAPGQSLALSVHGPAGVLDLVVPPGAQAEDLAREYADQSGLGAAPLLWSRSGEPLAPDATLVAAGVVTGDLLVATTAVLRPATTGDRGGAPARAEVPPGPLAPVWSWCAAAAALLAGWAAGRADDPTSAVTVSAVLLAAAVVGVVPTGRLASQRVLAAPAFAGAAAYAVLADPDPERLPLVLGMCGVAAAVCAAVGRALSGGPDEALRTWIAGGLGFFALAGGAALAGLPAAVVFSVALVVAVLAARFVPLVAVDVDDHHLIDLDRLAVTAWSARERPPARRGRIVVPAGTVAEVAGRAARTLAAAAAAIAVVAVPCAVLLLGAVDARFDLIGVRCLVFFAGAALLLTARSHRHAAPRVLLRLGGLGCWLALAGHVLVGAEPPGAGWRIGALAAVVALGVLLVVVAVATGRGWRSIWWSRRAEVAEGFAAAAALASLVPATGLFRLLWEIAP</sequence>
<feature type="transmembrane region" description="Helical" evidence="2">
    <location>
        <begin position="409"/>
        <end position="431"/>
    </location>
</feature>
<evidence type="ECO:0000313" key="4">
    <source>
        <dbReference type="EMBL" id="MFD1947322.1"/>
    </source>
</evidence>
<evidence type="ECO:0000259" key="3">
    <source>
        <dbReference type="Pfam" id="PF19053"/>
    </source>
</evidence>
<dbReference type="InterPro" id="IPR044049">
    <property type="entry name" value="EccD_transm"/>
</dbReference>
<comment type="caution">
    <text evidence="4">The sequence shown here is derived from an EMBL/GenBank/DDBJ whole genome shotgun (WGS) entry which is preliminary data.</text>
</comment>
<feature type="transmembrane region" description="Helical" evidence="2">
    <location>
        <begin position="382"/>
        <end position="403"/>
    </location>
</feature>
<keyword evidence="2" id="KW-0812">Transmembrane</keyword>
<name>A0ABW4TNL9_9ACTN</name>
<gene>
    <name evidence="4" type="ORF">ACFSDE_11010</name>
</gene>
<feature type="transmembrane region" description="Helical" evidence="2">
    <location>
        <begin position="124"/>
        <end position="144"/>
    </location>
</feature>
<protein>
    <recommendedName>
        <fullName evidence="3">EccD-like transmembrane domain-containing protein</fullName>
    </recommendedName>
</protein>
<dbReference type="EMBL" id="JBHUGD010000003">
    <property type="protein sequence ID" value="MFD1947322.1"/>
    <property type="molecule type" value="Genomic_DNA"/>
</dbReference>
<keyword evidence="2" id="KW-1133">Transmembrane helix</keyword>
<dbReference type="Proteomes" id="UP001597351">
    <property type="component" value="Unassembled WGS sequence"/>
</dbReference>
<dbReference type="RefSeq" id="WP_343918308.1">
    <property type="nucleotide sequence ID" value="NZ_BAAAJT010000002.1"/>
</dbReference>
<feature type="domain" description="EccD-like transmembrane" evidence="3">
    <location>
        <begin position="132"/>
        <end position="469"/>
    </location>
</feature>
<feature type="region of interest" description="Disordered" evidence="1">
    <location>
        <begin position="1"/>
        <end position="30"/>
    </location>
</feature>
<dbReference type="Pfam" id="PF19053">
    <property type="entry name" value="EccD"/>
    <property type="match status" value="1"/>
</dbReference>
<keyword evidence="2" id="KW-0472">Membrane</keyword>